<proteinExistence type="predicted"/>
<keyword evidence="2" id="KW-1185">Reference proteome</keyword>
<name>A0ABQ6F6C9_9RHOO</name>
<sequence length="72" mass="8078">MRIAQHPDDDAVDRFAEAMKAKLAAGRAMGRHSWINPEAVTDAELTALMTQHMTTDTSSCPPIHRDFRYPPK</sequence>
<evidence type="ECO:0000313" key="1">
    <source>
        <dbReference type="EMBL" id="GLT20819.1"/>
    </source>
</evidence>
<dbReference type="RefSeq" id="WP_284186409.1">
    <property type="nucleotide sequence ID" value="NZ_BSPX01000002.1"/>
</dbReference>
<protein>
    <submittedName>
        <fullName evidence="1">Uncharacterized protein</fullName>
    </submittedName>
</protein>
<comment type="caution">
    <text evidence="1">The sequence shown here is derived from an EMBL/GenBank/DDBJ whole genome shotgun (WGS) entry which is preliminary data.</text>
</comment>
<dbReference type="Proteomes" id="UP001157167">
    <property type="component" value="Unassembled WGS sequence"/>
</dbReference>
<evidence type="ECO:0000313" key="2">
    <source>
        <dbReference type="Proteomes" id="UP001157167"/>
    </source>
</evidence>
<dbReference type="EMBL" id="BSPX01000002">
    <property type="protein sequence ID" value="GLT20819.1"/>
    <property type="molecule type" value="Genomic_DNA"/>
</dbReference>
<organism evidence="1 2">
    <name type="scientific">Zoogloea oryzae</name>
    <dbReference type="NCBI Taxonomy" id="310767"/>
    <lineage>
        <taxon>Bacteria</taxon>
        <taxon>Pseudomonadati</taxon>
        <taxon>Pseudomonadota</taxon>
        <taxon>Betaproteobacteria</taxon>
        <taxon>Rhodocyclales</taxon>
        <taxon>Zoogloeaceae</taxon>
        <taxon>Zoogloea</taxon>
    </lineage>
</organism>
<reference evidence="2" key="1">
    <citation type="journal article" date="2019" name="Int. J. Syst. Evol. Microbiol.">
        <title>The Global Catalogue of Microorganisms (GCM) 10K type strain sequencing project: providing services to taxonomists for standard genome sequencing and annotation.</title>
        <authorList>
            <consortium name="The Broad Institute Genomics Platform"/>
            <consortium name="The Broad Institute Genome Sequencing Center for Infectious Disease"/>
            <person name="Wu L."/>
            <person name="Ma J."/>
        </authorList>
    </citation>
    <scope>NUCLEOTIDE SEQUENCE [LARGE SCALE GENOMIC DNA]</scope>
    <source>
        <strain evidence="2">NBRC 102407</strain>
    </source>
</reference>
<accession>A0ABQ6F6C9</accession>
<gene>
    <name evidence="1" type="ORF">GCM10007933_02710</name>
</gene>